<gene>
    <name evidence="7" type="ORF">C41B8_10795</name>
</gene>
<dbReference type="eggNOG" id="COG0664">
    <property type="taxonomic scope" value="Bacteria"/>
</dbReference>
<protein>
    <submittedName>
        <fullName evidence="7">Crp/FNR family transcriptional regulator</fullName>
    </submittedName>
</protein>
<dbReference type="GO" id="GO:0003700">
    <property type="term" value="F:DNA-binding transcription factor activity"/>
    <property type="evidence" value="ECO:0007669"/>
    <property type="project" value="TreeGrafter"/>
</dbReference>
<dbReference type="SUPFAM" id="SSF46785">
    <property type="entry name" value="Winged helix' DNA-binding domain"/>
    <property type="match status" value="1"/>
</dbReference>
<dbReference type="PANTHER" id="PTHR24567:SF75">
    <property type="entry name" value="FUMARATE AND NITRATE REDUCTION REGULATORY PROTEIN"/>
    <property type="match status" value="1"/>
</dbReference>
<dbReference type="InterPro" id="IPR036390">
    <property type="entry name" value="WH_DNA-bd_sf"/>
</dbReference>
<dbReference type="Gene3D" id="2.60.120.10">
    <property type="entry name" value="Jelly Rolls"/>
    <property type="match status" value="1"/>
</dbReference>
<accession>A0A084IKG8</accession>
<comment type="caution">
    <text evidence="7">The sequence shown here is derived from an EMBL/GenBank/DDBJ whole genome shotgun (WGS) entry which is preliminary data.</text>
</comment>
<dbReference type="OrthoDB" id="7643467at2"/>
<dbReference type="PROSITE" id="PS50042">
    <property type="entry name" value="CNMP_BINDING_3"/>
    <property type="match status" value="1"/>
</dbReference>
<evidence type="ECO:0000256" key="1">
    <source>
        <dbReference type="ARBA" id="ARBA00023015"/>
    </source>
</evidence>
<dbReference type="AlphaFoldDB" id="A0A084IKG8"/>
<feature type="domain" description="HTH crp-type" evidence="6">
    <location>
        <begin position="171"/>
        <end position="244"/>
    </location>
</feature>
<organism evidence="7 8">
    <name type="scientific">Salinisphaera hydrothermalis (strain C41B8)</name>
    <dbReference type="NCBI Taxonomy" id="1304275"/>
    <lineage>
        <taxon>Bacteria</taxon>
        <taxon>Pseudomonadati</taxon>
        <taxon>Pseudomonadota</taxon>
        <taxon>Gammaproteobacteria</taxon>
        <taxon>Salinisphaerales</taxon>
        <taxon>Salinisphaeraceae</taxon>
        <taxon>Salinisphaera</taxon>
    </lineage>
</organism>
<evidence type="ECO:0000313" key="8">
    <source>
        <dbReference type="Proteomes" id="UP000028302"/>
    </source>
</evidence>
<evidence type="ECO:0000256" key="4">
    <source>
        <dbReference type="SAM" id="MobiDB-lite"/>
    </source>
</evidence>
<dbReference type="Proteomes" id="UP000028302">
    <property type="component" value="Unassembled WGS sequence"/>
</dbReference>
<evidence type="ECO:0000259" key="6">
    <source>
        <dbReference type="PROSITE" id="PS51063"/>
    </source>
</evidence>
<keyword evidence="8" id="KW-1185">Reference proteome</keyword>
<dbReference type="InterPro" id="IPR012318">
    <property type="entry name" value="HTH_CRP"/>
</dbReference>
<feature type="compositionally biased region" description="Polar residues" evidence="4">
    <location>
        <begin position="1"/>
        <end position="17"/>
    </location>
</feature>
<dbReference type="InterPro" id="IPR000595">
    <property type="entry name" value="cNMP-bd_dom"/>
</dbReference>
<dbReference type="Gene3D" id="1.10.10.10">
    <property type="entry name" value="Winged helix-like DNA-binding domain superfamily/Winged helix DNA-binding domain"/>
    <property type="match status" value="1"/>
</dbReference>
<evidence type="ECO:0000259" key="5">
    <source>
        <dbReference type="PROSITE" id="PS50042"/>
    </source>
</evidence>
<keyword evidence="1" id="KW-0805">Transcription regulation</keyword>
<dbReference type="PANTHER" id="PTHR24567">
    <property type="entry name" value="CRP FAMILY TRANSCRIPTIONAL REGULATORY PROTEIN"/>
    <property type="match status" value="1"/>
</dbReference>
<sequence length="288" mass="32127">MSMPPGTNTPSDSSARNTAPADRMQTSGRGNCRVCIFKSRCLPAELEGERLRAFEQQIWRQSRPVKAGQMLVHQGDMIDSIYALRVGSLKAFIDEPDGNERVMAFRFPGTIIGLAEPYQKQWGRSFATLEDSWLCRIPLSAITEALHRQLIHLMSVCLRREYEAHLTLALSSGTRKVVSFLLELSAIFKSLGQSPTHLRLPMTYLDVASYLGMRHESLSRTLAQLQKQTLLRKKGKEIHIDDLPGLLRLKTEDVIGAAPMAVVPAGTPDSYRGSIDTDPSLATHRRSK</sequence>
<dbReference type="SMART" id="SM00419">
    <property type="entry name" value="HTH_CRP"/>
    <property type="match status" value="1"/>
</dbReference>
<evidence type="ECO:0000313" key="7">
    <source>
        <dbReference type="EMBL" id="KEZ77202.1"/>
    </source>
</evidence>
<dbReference type="InterPro" id="IPR050397">
    <property type="entry name" value="Env_Response_Regulators"/>
</dbReference>
<evidence type="ECO:0000256" key="2">
    <source>
        <dbReference type="ARBA" id="ARBA00023125"/>
    </source>
</evidence>
<dbReference type="InterPro" id="IPR018490">
    <property type="entry name" value="cNMP-bd_dom_sf"/>
</dbReference>
<feature type="region of interest" description="Disordered" evidence="4">
    <location>
        <begin position="1"/>
        <end position="27"/>
    </location>
</feature>
<dbReference type="GO" id="GO:0003677">
    <property type="term" value="F:DNA binding"/>
    <property type="evidence" value="ECO:0007669"/>
    <property type="project" value="UniProtKB-KW"/>
</dbReference>
<reference evidence="7 8" key="1">
    <citation type="submission" date="2013-03" db="EMBL/GenBank/DDBJ databases">
        <title>Salinisphaera hydrothermalis C41B8 Genome Sequencing.</title>
        <authorList>
            <person name="Li C."/>
            <person name="Lai Q."/>
            <person name="Shao Z."/>
        </authorList>
    </citation>
    <scope>NUCLEOTIDE SEQUENCE [LARGE SCALE GENOMIC DNA]</scope>
    <source>
        <strain evidence="7 8">C41B8</strain>
    </source>
</reference>
<dbReference type="InterPro" id="IPR014710">
    <property type="entry name" value="RmlC-like_jellyroll"/>
</dbReference>
<dbReference type="SMART" id="SM00100">
    <property type="entry name" value="cNMP"/>
    <property type="match status" value="1"/>
</dbReference>
<dbReference type="PROSITE" id="PS51063">
    <property type="entry name" value="HTH_CRP_2"/>
    <property type="match status" value="1"/>
</dbReference>
<dbReference type="InterPro" id="IPR036388">
    <property type="entry name" value="WH-like_DNA-bd_sf"/>
</dbReference>
<dbReference type="PRINTS" id="PR00034">
    <property type="entry name" value="HTHCRP"/>
</dbReference>
<keyword evidence="2" id="KW-0238">DNA-binding</keyword>
<keyword evidence="3" id="KW-0804">Transcription</keyword>
<name>A0A084IKG8_SALHC</name>
<proteinExistence type="predicted"/>
<dbReference type="STRING" id="1304275.C41B8_10795"/>
<evidence type="ECO:0000256" key="3">
    <source>
        <dbReference type="ARBA" id="ARBA00023163"/>
    </source>
</evidence>
<dbReference type="Pfam" id="PF13545">
    <property type="entry name" value="HTH_Crp_2"/>
    <property type="match status" value="1"/>
</dbReference>
<dbReference type="EMBL" id="APNK01000015">
    <property type="protein sequence ID" value="KEZ77202.1"/>
    <property type="molecule type" value="Genomic_DNA"/>
</dbReference>
<dbReference type="SUPFAM" id="SSF51206">
    <property type="entry name" value="cAMP-binding domain-like"/>
    <property type="match status" value="1"/>
</dbReference>
<dbReference type="CDD" id="cd00038">
    <property type="entry name" value="CAP_ED"/>
    <property type="match status" value="1"/>
</dbReference>
<feature type="region of interest" description="Disordered" evidence="4">
    <location>
        <begin position="268"/>
        <end position="288"/>
    </location>
</feature>
<feature type="domain" description="Cyclic nucleotide-binding" evidence="5">
    <location>
        <begin position="42"/>
        <end position="113"/>
    </location>
</feature>
<dbReference type="GO" id="GO:0005829">
    <property type="term" value="C:cytosol"/>
    <property type="evidence" value="ECO:0007669"/>
    <property type="project" value="TreeGrafter"/>
</dbReference>
<dbReference type="Pfam" id="PF00027">
    <property type="entry name" value="cNMP_binding"/>
    <property type="match status" value="1"/>
</dbReference>